<evidence type="ECO:0000256" key="10">
    <source>
        <dbReference type="SAM" id="SignalP"/>
    </source>
</evidence>
<dbReference type="Proteomes" id="UP000748756">
    <property type="component" value="Unassembled WGS sequence"/>
</dbReference>
<keyword evidence="4" id="KW-0547">Nucleotide-binding</keyword>
<dbReference type="SMART" id="SM00220">
    <property type="entry name" value="S_TKc"/>
    <property type="match status" value="1"/>
</dbReference>
<evidence type="ECO:0000313" key="12">
    <source>
        <dbReference type="EMBL" id="KAF9154856.1"/>
    </source>
</evidence>
<evidence type="ECO:0000256" key="7">
    <source>
        <dbReference type="ARBA" id="ARBA00047899"/>
    </source>
</evidence>
<proteinExistence type="inferred from homology"/>
<keyword evidence="2" id="KW-0723">Serine/threonine-protein kinase</keyword>
<evidence type="ECO:0000256" key="6">
    <source>
        <dbReference type="ARBA" id="ARBA00022840"/>
    </source>
</evidence>
<evidence type="ECO:0000256" key="4">
    <source>
        <dbReference type="ARBA" id="ARBA00022741"/>
    </source>
</evidence>
<gene>
    <name evidence="12" type="ORF">BG015_011801</name>
</gene>
<dbReference type="GO" id="GO:0005737">
    <property type="term" value="C:cytoplasm"/>
    <property type="evidence" value="ECO:0007669"/>
    <property type="project" value="TreeGrafter"/>
</dbReference>
<evidence type="ECO:0000313" key="13">
    <source>
        <dbReference type="Proteomes" id="UP000748756"/>
    </source>
</evidence>
<evidence type="ECO:0000256" key="1">
    <source>
        <dbReference type="ARBA" id="ARBA00008874"/>
    </source>
</evidence>
<keyword evidence="5" id="KW-0418">Kinase</keyword>
<organism evidence="12 13">
    <name type="scientific">Linnemannia schmuckeri</name>
    <dbReference type="NCBI Taxonomy" id="64567"/>
    <lineage>
        <taxon>Eukaryota</taxon>
        <taxon>Fungi</taxon>
        <taxon>Fungi incertae sedis</taxon>
        <taxon>Mucoromycota</taxon>
        <taxon>Mortierellomycotina</taxon>
        <taxon>Mortierellomycetes</taxon>
        <taxon>Mortierellales</taxon>
        <taxon>Mortierellaceae</taxon>
        <taxon>Linnemannia</taxon>
    </lineage>
</organism>
<dbReference type="SUPFAM" id="SSF56112">
    <property type="entry name" value="Protein kinase-like (PK-like)"/>
    <property type="match status" value="1"/>
</dbReference>
<evidence type="ECO:0000256" key="3">
    <source>
        <dbReference type="ARBA" id="ARBA00022679"/>
    </source>
</evidence>
<dbReference type="Pfam" id="PF00069">
    <property type="entry name" value="Pkinase"/>
    <property type="match status" value="1"/>
</dbReference>
<evidence type="ECO:0000256" key="2">
    <source>
        <dbReference type="ARBA" id="ARBA00022527"/>
    </source>
</evidence>
<keyword evidence="10" id="KW-0732">Signal</keyword>
<feature type="domain" description="Protein kinase" evidence="11">
    <location>
        <begin position="19"/>
        <end position="310"/>
    </location>
</feature>
<dbReference type="AlphaFoldDB" id="A0A9P5S4R4"/>
<sequence>MTLLFLTALQSLVFFDNLLTCPSLDDSSSGSSVFKARDRWENHNTVAIKKIPLATLTDSFSLTKDYEVPQEEIDYFVSWIVDHYGDRNESFVNPTQEESDFAFNDNDSDSDSSSINQGSTENPRVQRRPSFNKETTRGLSQVVKSLGCLRNDTELWIALELCAGGSVADLIRLSDGPMMESEIGWIMGQILLGLAYLHSKDHVHGDIKASNILLTLDGHVKLGGSGAIMSHKEGAGERKRRRRSLTMSEFPATDGVSPDAKLSGWCLPSEALEAVGMGMSKEMWMFIRKCLTPDPEARPSVQDLLQDPFIVQHDKLSQELLLRIGSMVDFVSQCASISEGQTLDSAGSDNDLYSIATIPGSASSPSVTLSPSKASHMIDFKMDEADWFIPRIRPRVDSVYDESSFFDEAGVQRPIAPLDSVGPLESGSSLLPAMDWKHQRMSHPKVMQALMCDQPRYLTFRHSRSPSLATIVEDQMEEDALYWSDDEGSSDDDTNAEGHDNDVISTSPFQQQYSQQCMYDFFQESQSQNQQQPWTPKHDKRGMEAVAHATSQDAHGAYLDSLSIEPGCGLRSIVEYDFQGASSGLVVLYEICESWLQ</sequence>
<evidence type="ECO:0000259" key="11">
    <source>
        <dbReference type="PROSITE" id="PS50011"/>
    </source>
</evidence>
<dbReference type="PANTHER" id="PTHR48012:SF10">
    <property type="entry name" value="FI20177P1"/>
    <property type="match status" value="1"/>
</dbReference>
<evidence type="ECO:0000256" key="9">
    <source>
        <dbReference type="SAM" id="MobiDB-lite"/>
    </source>
</evidence>
<feature type="compositionally biased region" description="Acidic residues" evidence="9">
    <location>
        <begin position="484"/>
        <end position="495"/>
    </location>
</feature>
<protein>
    <recommendedName>
        <fullName evidence="11">Protein kinase domain-containing protein</fullName>
    </recommendedName>
</protein>
<comment type="similarity">
    <text evidence="1">Belongs to the protein kinase superfamily. STE Ser/Thr protein kinase family. STE20 subfamily.</text>
</comment>
<reference evidence="12" key="1">
    <citation type="journal article" date="2020" name="Fungal Divers.">
        <title>Resolving the Mortierellaceae phylogeny through synthesis of multi-gene phylogenetics and phylogenomics.</title>
        <authorList>
            <person name="Vandepol N."/>
            <person name="Liber J."/>
            <person name="Desiro A."/>
            <person name="Na H."/>
            <person name="Kennedy M."/>
            <person name="Barry K."/>
            <person name="Grigoriev I.V."/>
            <person name="Miller A.N."/>
            <person name="O'Donnell K."/>
            <person name="Stajich J.E."/>
            <person name="Bonito G."/>
        </authorList>
    </citation>
    <scope>NUCLEOTIDE SEQUENCE</scope>
    <source>
        <strain evidence="12">NRRL 6426</strain>
    </source>
</reference>
<dbReference type="EMBL" id="JAAAUQ010000094">
    <property type="protein sequence ID" value="KAF9154856.1"/>
    <property type="molecule type" value="Genomic_DNA"/>
</dbReference>
<evidence type="ECO:0000256" key="5">
    <source>
        <dbReference type="ARBA" id="ARBA00022777"/>
    </source>
</evidence>
<dbReference type="Gene3D" id="1.10.510.10">
    <property type="entry name" value="Transferase(Phosphotransferase) domain 1"/>
    <property type="match status" value="2"/>
</dbReference>
<dbReference type="OrthoDB" id="4062651at2759"/>
<feature type="signal peptide" evidence="10">
    <location>
        <begin position="1"/>
        <end position="20"/>
    </location>
</feature>
<accession>A0A9P5S4R4</accession>
<keyword evidence="6" id="KW-0067">ATP-binding</keyword>
<comment type="catalytic activity">
    <reaction evidence="7">
        <text>L-threonyl-[protein] + ATP = O-phospho-L-threonyl-[protein] + ADP + H(+)</text>
        <dbReference type="Rhea" id="RHEA:46608"/>
        <dbReference type="Rhea" id="RHEA-COMP:11060"/>
        <dbReference type="Rhea" id="RHEA-COMP:11605"/>
        <dbReference type="ChEBI" id="CHEBI:15378"/>
        <dbReference type="ChEBI" id="CHEBI:30013"/>
        <dbReference type="ChEBI" id="CHEBI:30616"/>
        <dbReference type="ChEBI" id="CHEBI:61977"/>
        <dbReference type="ChEBI" id="CHEBI:456216"/>
        <dbReference type="EC" id="2.7.11.1"/>
    </reaction>
</comment>
<comment type="caution">
    <text evidence="12">The sequence shown here is derived from an EMBL/GenBank/DDBJ whole genome shotgun (WGS) entry which is preliminary data.</text>
</comment>
<feature type="region of interest" description="Disordered" evidence="9">
    <location>
        <begin position="484"/>
        <end position="504"/>
    </location>
</feature>
<comment type="catalytic activity">
    <reaction evidence="8">
        <text>L-seryl-[protein] + ATP = O-phospho-L-seryl-[protein] + ADP + H(+)</text>
        <dbReference type="Rhea" id="RHEA:17989"/>
        <dbReference type="Rhea" id="RHEA-COMP:9863"/>
        <dbReference type="Rhea" id="RHEA-COMP:11604"/>
        <dbReference type="ChEBI" id="CHEBI:15378"/>
        <dbReference type="ChEBI" id="CHEBI:29999"/>
        <dbReference type="ChEBI" id="CHEBI:30616"/>
        <dbReference type="ChEBI" id="CHEBI:83421"/>
        <dbReference type="ChEBI" id="CHEBI:456216"/>
        <dbReference type="EC" id="2.7.11.1"/>
    </reaction>
</comment>
<feature type="chain" id="PRO_5040280630" description="Protein kinase domain-containing protein" evidence="10">
    <location>
        <begin position="21"/>
        <end position="597"/>
    </location>
</feature>
<dbReference type="PANTHER" id="PTHR48012">
    <property type="entry name" value="STERILE20-LIKE KINASE, ISOFORM B-RELATED"/>
    <property type="match status" value="1"/>
</dbReference>
<name>A0A9P5S4R4_9FUNG</name>
<keyword evidence="3" id="KW-0808">Transferase</keyword>
<dbReference type="InterPro" id="IPR050629">
    <property type="entry name" value="STE20/SPS1-PAK"/>
</dbReference>
<dbReference type="InterPro" id="IPR011009">
    <property type="entry name" value="Kinase-like_dom_sf"/>
</dbReference>
<feature type="region of interest" description="Disordered" evidence="9">
    <location>
        <begin position="99"/>
        <end position="133"/>
    </location>
</feature>
<dbReference type="InterPro" id="IPR000719">
    <property type="entry name" value="Prot_kinase_dom"/>
</dbReference>
<keyword evidence="13" id="KW-1185">Reference proteome</keyword>
<dbReference type="GO" id="GO:0005524">
    <property type="term" value="F:ATP binding"/>
    <property type="evidence" value="ECO:0007669"/>
    <property type="project" value="UniProtKB-KW"/>
</dbReference>
<evidence type="ECO:0000256" key="8">
    <source>
        <dbReference type="ARBA" id="ARBA00048679"/>
    </source>
</evidence>
<dbReference type="GO" id="GO:0004674">
    <property type="term" value="F:protein serine/threonine kinase activity"/>
    <property type="evidence" value="ECO:0007669"/>
    <property type="project" value="UniProtKB-KW"/>
</dbReference>
<dbReference type="PROSITE" id="PS50011">
    <property type="entry name" value="PROTEIN_KINASE_DOM"/>
    <property type="match status" value="1"/>
</dbReference>